<organism evidence="1 2">
    <name type="scientific">Desulfonema limicola</name>
    <dbReference type="NCBI Taxonomy" id="45656"/>
    <lineage>
        <taxon>Bacteria</taxon>
        <taxon>Pseudomonadati</taxon>
        <taxon>Thermodesulfobacteriota</taxon>
        <taxon>Desulfobacteria</taxon>
        <taxon>Desulfobacterales</taxon>
        <taxon>Desulfococcaceae</taxon>
        <taxon>Desulfonema</taxon>
    </lineage>
</organism>
<evidence type="ECO:0000313" key="2">
    <source>
        <dbReference type="Proteomes" id="UP000663720"/>
    </source>
</evidence>
<dbReference type="KEGG" id="dli:dnl_55140"/>
<protein>
    <submittedName>
        <fullName evidence="1">Uncharacterized protein</fullName>
    </submittedName>
</protein>
<dbReference type="EMBL" id="CP061799">
    <property type="protein sequence ID" value="QTA83120.1"/>
    <property type="molecule type" value="Genomic_DNA"/>
</dbReference>
<accession>A0A975BD86</accession>
<sequence length="58" mass="6902">MFNILFLNIILFSAISINYEDIIKIKFLQVFFDTKNIITDIKVYYIVECPIFNSVFCL</sequence>
<gene>
    <name evidence="1" type="ORF">dnl_55140</name>
</gene>
<reference evidence="1" key="1">
    <citation type="journal article" date="2021" name="Microb. Physiol.">
        <title>Proteogenomic Insights into the Physiology of Marine, Sulfate-Reducing, Filamentous Desulfonema limicola and Desulfonema magnum.</title>
        <authorList>
            <person name="Schnaars V."/>
            <person name="Wohlbrand L."/>
            <person name="Scheve S."/>
            <person name="Hinrichs C."/>
            <person name="Reinhardt R."/>
            <person name="Rabus R."/>
        </authorList>
    </citation>
    <scope>NUCLEOTIDE SEQUENCE</scope>
    <source>
        <strain evidence="1">5ac10</strain>
    </source>
</reference>
<evidence type="ECO:0000313" key="1">
    <source>
        <dbReference type="EMBL" id="QTA83120.1"/>
    </source>
</evidence>
<dbReference type="Proteomes" id="UP000663720">
    <property type="component" value="Chromosome"/>
</dbReference>
<dbReference type="AlphaFoldDB" id="A0A975BD86"/>
<keyword evidence="2" id="KW-1185">Reference proteome</keyword>
<proteinExistence type="predicted"/>
<name>A0A975BD86_9BACT</name>